<dbReference type="CDD" id="cd07765">
    <property type="entry name" value="KRAB_A-box"/>
    <property type="match status" value="1"/>
</dbReference>
<feature type="compositionally biased region" description="Polar residues" evidence="1">
    <location>
        <begin position="105"/>
        <end position="138"/>
    </location>
</feature>
<dbReference type="InterPro" id="IPR050169">
    <property type="entry name" value="Krueppel_C2H2_ZnF"/>
</dbReference>
<dbReference type="EMBL" id="JACASF010000020">
    <property type="protein sequence ID" value="KAF6413490.1"/>
    <property type="molecule type" value="Genomic_DNA"/>
</dbReference>
<evidence type="ECO:0000313" key="3">
    <source>
        <dbReference type="EMBL" id="KAF6413490.1"/>
    </source>
</evidence>
<dbReference type="SMART" id="SM00349">
    <property type="entry name" value="KRAB"/>
    <property type="match status" value="1"/>
</dbReference>
<dbReference type="InterPro" id="IPR036051">
    <property type="entry name" value="KRAB_dom_sf"/>
</dbReference>
<proteinExistence type="predicted"/>
<gene>
    <name evidence="3" type="ORF">HJG59_009718</name>
</gene>
<dbReference type="AlphaFoldDB" id="A0A7J8CRL9"/>
<accession>A0A7J8CRL9</accession>
<evidence type="ECO:0000313" key="4">
    <source>
        <dbReference type="Proteomes" id="UP000550707"/>
    </source>
</evidence>
<dbReference type="PANTHER" id="PTHR23232:SF117">
    <property type="entry name" value="KRAB DOMAIN-CONTAINING PROTEIN"/>
    <property type="match status" value="1"/>
</dbReference>
<dbReference type="Proteomes" id="UP000550707">
    <property type="component" value="Unassembled WGS sequence"/>
</dbReference>
<dbReference type="PROSITE" id="PS50805">
    <property type="entry name" value="KRAB"/>
    <property type="match status" value="1"/>
</dbReference>
<organism evidence="3 4">
    <name type="scientific">Molossus molossus</name>
    <name type="common">Pallas' mastiff bat</name>
    <name type="synonym">Vespertilio molossus</name>
    <dbReference type="NCBI Taxonomy" id="27622"/>
    <lineage>
        <taxon>Eukaryota</taxon>
        <taxon>Metazoa</taxon>
        <taxon>Chordata</taxon>
        <taxon>Craniata</taxon>
        <taxon>Vertebrata</taxon>
        <taxon>Euteleostomi</taxon>
        <taxon>Mammalia</taxon>
        <taxon>Eutheria</taxon>
        <taxon>Laurasiatheria</taxon>
        <taxon>Chiroptera</taxon>
        <taxon>Yangochiroptera</taxon>
        <taxon>Molossidae</taxon>
        <taxon>Molossus</taxon>
    </lineage>
</organism>
<feature type="region of interest" description="Disordered" evidence="1">
    <location>
        <begin position="80"/>
        <end position="138"/>
    </location>
</feature>
<evidence type="ECO:0000259" key="2">
    <source>
        <dbReference type="PROSITE" id="PS50805"/>
    </source>
</evidence>
<keyword evidence="4" id="KW-1185">Reference proteome</keyword>
<reference evidence="3 4" key="1">
    <citation type="journal article" date="2020" name="Nature">
        <title>Six reference-quality genomes reveal evolution of bat adaptations.</title>
        <authorList>
            <person name="Jebb D."/>
            <person name="Huang Z."/>
            <person name="Pippel M."/>
            <person name="Hughes G.M."/>
            <person name="Lavrichenko K."/>
            <person name="Devanna P."/>
            <person name="Winkler S."/>
            <person name="Jermiin L.S."/>
            <person name="Skirmuntt E.C."/>
            <person name="Katzourakis A."/>
            <person name="Burkitt-Gray L."/>
            <person name="Ray D.A."/>
            <person name="Sullivan K.A.M."/>
            <person name="Roscito J.G."/>
            <person name="Kirilenko B.M."/>
            <person name="Davalos L.M."/>
            <person name="Corthals A.P."/>
            <person name="Power M.L."/>
            <person name="Jones G."/>
            <person name="Ransome R.D."/>
            <person name="Dechmann D.K.N."/>
            <person name="Locatelli A.G."/>
            <person name="Puechmaille S.J."/>
            <person name="Fedrigo O."/>
            <person name="Jarvis E.D."/>
            <person name="Hiller M."/>
            <person name="Vernes S.C."/>
            <person name="Myers E.W."/>
            <person name="Teeling E.C."/>
        </authorList>
    </citation>
    <scope>NUCLEOTIDE SEQUENCE [LARGE SCALE GENOMIC DNA]</scope>
    <source>
        <strain evidence="3">MMolMol1</strain>
        <tissue evidence="3">Muscle</tissue>
    </source>
</reference>
<evidence type="ECO:0000256" key="1">
    <source>
        <dbReference type="SAM" id="MobiDB-lite"/>
    </source>
</evidence>
<name>A0A7J8CRL9_MOLMO</name>
<dbReference type="Pfam" id="PF01352">
    <property type="entry name" value="KRAB"/>
    <property type="match status" value="1"/>
</dbReference>
<comment type="caution">
    <text evidence="3">The sequence shown here is derived from an EMBL/GenBank/DDBJ whole genome shotgun (WGS) entry which is preliminary data.</text>
</comment>
<feature type="domain" description="KRAB" evidence="2">
    <location>
        <begin position="28"/>
        <end position="105"/>
    </location>
</feature>
<dbReference type="GO" id="GO:0006355">
    <property type="term" value="P:regulation of DNA-templated transcription"/>
    <property type="evidence" value="ECO:0007669"/>
    <property type="project" value="InterPro"/>
</dbReference>
<dbReference type="InterPro" id="IPR001909">
    <property type="entry name" value="KRAB"/>
</dbReference>
<dbReference type="SUPFAM" id="SSF109640">
    <property type="entry name" value="KRAB domain (Kruppel-associated box)"/>
    <property type="match status" value="1"/>
</dbReference>
<feature type="compositionally biased region" description="Basic and acidic residues" evidence="1">
    <location>
        <begin position="94"/>
        <end position="104"/>
    </location>
</feature>
<dbReference type="Gene3D" id="6.10.140.140">
    <property type="match status" value="1"/>
</dbReference>
<dbReference type="PANTHER" id="PTHR23232">
    <property type="entry name" value="KRAB DOMAIN C2H2 ZINC FINGER"/>
    <property type="match status" value="1"/>
</dbReference>
<protein>
    <recommendedName>
        <fullName evidence="2">KRAB domain-containing protein</fullName>
    </recommendedName>
</protein>
<sequence>MEDPSSPLSALLQGGHSLLSSASFQESVTFKDVVVDFTQEEWKQLDSVQRDLFRDVTLENYTHLVSIDWEVRPGNSISVPELDVSEEEPFPEAVVEKYKRDDSRSSNSSETWMSKESPERQQANKQTLTRLGTSQMWR</sequence>